<dbReference type="AlphaFoldDB" id="A0A6J5Z7U0"/>
<dbReference type="FunFam" id="3.30.565.10:FF:000006">
    <property type="entry name" value="Sensor histidine kinase WalK"/>
    <property type="match status" value="1"/>
</dbReference>
<dbReference type="PROSITE" id="PS50885">
    <property type="entry name" value="HAMP"/>
    <property type="match status" value="1"/>
</dbReference>
<keyword evidence="3" id="KW-0597">Phosphoprotein</keyword>
<evidence type="ECO:0000259" key="10">
    <source>
        <dbReference type="PROSITE" id="PS50109"/>
    </source>
</evidence>
<dbReference type="Gene3D" id="1.10.287.130">
    <property type="match status" value="1"/>
</dbReference>
<dbReference type="CDD" id="cd00075">
    <property type="entry name" value="HATPase"/>
    <property type="match status" value="1"/>
</dbReference>
<dbReference type="EC" id="2.7.13.3" evidence="2"/>
<keyword evidence="7 9" id="KW-0472">Membrane</keyword>
<dbReference type="InterPro" id="IPR036890">
    <property type="entry name" value="HATPase_C_sf"/>
</dbReference>
<dbReference type="InterPro" id="IPR036097">
    <property type="entry name" value="HisK_dim/P_sf"/>
</dbReference>
<evidence type="ECO:0000259" key="11">
    <source>
        <dbReference type="PROSITE" id="PS50885"/>
    </source>
</evidence>
<dbReference type="InterPro" id="IPR005467">
    <property type="entry name" value="His_kinase_dom"/>
</dbReference>
<gene>
    <name evidence="12" type="ORF">UFOPK3331_00624</name>
</gene>
<dbReference type="Pfam" id="PF00672">
    <property type="entry name" value="HAMP"/>
    <property type="match status" value="1"/>
</dbReference>
<feature type="transmembrane region" description="Helical" evidence="9">
    <location>
        <begin position="121"/>
        <end position="140"/>
    </location>
</feature>
<dbReference type="Pfam" id="PF02518">
    <property type="entry name" value="HATPase_c"/>
    <property type="match status" value="1"/>
</dbReference>
<dbReference type="Gene3D" id="6.10.340.10">
    <property type="match status" value="1"/>
</dbReference>
<protein>
    <recommendedName>
        <fullName evidence="2">histidine kinase</fullName>
        <ecNumber evidence="2">2.7.13.3</ecNumber>
    </recommendedName>
</protein>
<dbReference type="SUPFAM" id="SSF158472">
    <property type="entry name" value="HAMP domain-like"/>
    <property type="match status" value="1"/>
</dbReference>
<dbReference type="InterPro" id="IPR003660">
    <property type="entry name" value="HAMP_dom"/>
</dbReference>
<dbReference type="PROSITE" id="PS50109">
    <property type="entry name" value="HIS_KIN"/>
    <property type="match status" value="1"/>
</dbReference>
<keyword evidence="4" id="KW-0808">Transferase</keyword>
<evidence type="ECO:0000256" key="5">
    <source>
        <dbReference type="ARBA" id="ARBA00022777"/>
    </source>
</evidence>
<dbReference type="SMART" id="SM00304">
    <property type="entry name" value="HAMP"/>
    <property type="match status" value="1"/>
</dbReference>
<dbReference type="PANTHER" id="PTHR43711">
    <property type="entry name" value="TWO-COMPONENT HISTIDINE KINASE"/>
    <property type="match status" value="1"/>
</dbReference>
<dbReference type="Gene3D" id="3.30.565.10">
    <property type="entry name" value="Histidine kinase-like ATPase, C-terminal domain"/>
    <property type="match status" value="1"/>
</dbReference>
<keyword evidence="9" id="KW-0812">Transmembrane</keyword>
<dbReference type="PRINTS" id="PR00344">
    <property type="entry name" value="BCTRLSENSOR"/>
</dbReference>
<keyword evidence="9" id="KW-1133">Transmembrane helix</keyword>
<dbReference type="InterPro" id="IPR003594">
    <property type="entry name" value="HATPase_dom"/>
</dbReference>
<evidence type="ECO:0000256" key="2">
    <source>
        <dbReference type="ARBA" id="ARBA00012438"/>
    </source>
</evidence>
<dbReference type="InterPro" id="IPR003661">
    <property type="entry name" value="HisK_dim/P_dom"/>
</dbReference>
<dbReference type="InterPro" id="IPR050736">
    <property type="entry name" value="Sensor_HK_Regulatory"/>
</dbReference>
<evidence type="ECO:0000313" key="12">
    <source>
        <dbReference type="EMBL" id="CAB4336520.1"/>
    </source>
</evidence>
<dbReference type="CDD" id="cd00082">
    <property type="entry name" value="HisKA"/>
    <property type="match status" value="1"/>
</dbReference>
<comment type="catalytic activity">
    <reaction evidence="1">
        <text>ATP + protein L-histidine = ADP + protein N-phospho-L-histidine.</text>
        <dbReference type="EC" id="2.7.13.3"/>
    </reaction>
</comment>
<dbReference type="EMBL" id="CAESAL010000015">
    <property type="protein sequence ID" value="CAB4336520.1"/>
    <property type="molecule type" value="Genomic_DNA"/>
</dbReference>
<keyword evidence="6" id="KW-0902">Two-component regulatory system</keyword>
<dbReference type="SUPFAM" id="SSF47384">
    <property type="entry name" value="Homodimeric domain of signal transducing histidine kinase"/>
    <property type="match status" value="1"/>
</dbReference>
<sequence length="429" mass="47247">MIDPHIPPPADDPPEVKVDQPRPMSTVRTRLHSRSHRASSRLPSWMGSIRFRLTAVWSILVFGLAALVVGGIYLGLQYSLKNQKISAMAFQVGGITFIQPDQAQLVQRAVNERALDALRVYSFWALLALFFLSLVVGWIVSGRLLRPLGEISNSVREIQASDLKQRIDLGGPNDELRQLADTFDDMLGRLDEAFEGQRQFIHEASHELRNPLAVIRTNLEVTLADPDASAEELRHAAEVVERSSERMARLVDDLLVYARKGTLSLERDPVDIALLINEAAEEFTAPASAAGVHLVHQAVGGLWVVGDRLALRQALGNLLANAIRYSPEGTTVRLRGGLEGPWVWLAVEDQGPGIDLVDQDRVFQRFWRGDSREGREQGRSGLGLTIVRQIAEAHGGEVKLVSQVDHGSAFALWLPALAPAQPSPPLLES</sequence>
<organism evidence="12">
    <name type="scientific">freshwater metagenome</name>
    <dbReference type="NCBI Taxonomy" id="449393"/>
    <lineage>
        <taxon>unclassified sequences</taxon>
        <taxon>metagenomes</taxon>
        <taxon>ecological metagenomes</taxon>
    </lineage>
</organism>
<keyword evidence="5" id="KW-0418">Kinase</keyword>
<dbReference type="SUPFAM" id="SSF55874">
    <property type="entry name" value="ATPase domain of HSP90 chaperone/DNA topoisomerase II/histidine kinase"/>
    <property type="match status" value="1"/>
</dbReference>
<dbReference type="SMART" id="SM00387">
    <property type="entry name" value="HATPase_c"/>
    <property type="match status" value="1"/>
</dbReference>
<dbReference type="CDD" id="cd06225">
    <property type="entry name" value="HAMP"/>
    <property type="match status" value="1"/>
</dbReference>
<dbReference type="SMART" id="SM00388">
    <property type="entry name" value="HisKA"/>
    <property type="match status" value="1"/>
</dbReference>
<evidence type="ECO:0000256" key="9">
    <source>
        <dbReference type="SAM" id="Phobius"/>
    </source>
</evidence>
<dbReference type="PANTHER" id="PTHR43711:SF28">
    <property type="entry name" value="SENSOR HISTIDINE KINASE YXDK"/>
    <property type="match status" value="1"/>
</dbReference>
<feature type="domain" description="Histidine kinase" evidence="10">
    <location>
        <begin position="203"/>
        <end position="418"/>
    </location>
</feature>
<evidence type="ECO:0000256" key="1">
    <source>
        <dbReference type="ARBA" id="ARBA00000085"/>
    </source>
</evidence>
<dbReference type="GO" id="GO:0016020">
    <property type="term" value="C:membrane"/>
    <property type="evidence" value="ECO:0007669"/>
    <property type="project" value="InterPro"/>
</dbReference>
<dbReference type="InterPro" id="IPR004358">
    <property type="entry name" value="Sig_transdc_His_kin-like_C"/>
</dbReference>
<evidence type="ECO:0000256" key="6">
    <source>
        <dbReference type="ARBA" id="ARBA00023012"/>
    </source>
</evidence>
<dbReference type="FunFam" id="1.10.287.130:FF:000001">
    <property type="entry name" value="Two-component sensor histidine kinase"/>
    <property type="match status" value="1"/>
</dbReference>
<evidence type="ECO:0000256" key="8">
    <source>
        <dbReference type="SAM" id="MobiDB-lite"/>
    </source>
</evidence>
<dbReference type="Pfam" id="PF00512">
    <property type="entry name" value="HisKA"/>
    <property type="match status" value="1"/>
</dbReference>
<reference evidence="12" key="1">
    <citation type="submission" date="2020-05" db="EMBL/GenBank/DDBJ databases">
        <authorList>
            <person name="Chiriac C."/>
            <person name="Salcher M."/>
            <person name="Ghai R."/>
            <person name="Kavagutti S V."/>
        </authorList>
    </citation>
    <scope>NUCLEOTIDE SEQUENCE</scope>
</reference>
<feature type="transmembrane region" description="Helical" evidence="9">
    <location>
        <begin position="55"/>
        <end position="76"/>
    </location>
</feature>
<name>A0A6J5Z7U0_9ZZZZ</name>
<accession>A0A6J5Z7U0</accession>
<proteinExistence type="predicted"/>
<feature type="domain" description="HAMP" evidence="11">
    <location>
        <begin position="142"/>
        <end position="195"/>
    </location>
</feature>
<evidence type="ECO:0000256" key="4">
    <source>
        <dbReference type="ARBA" id="ARBA00022679"/>
    </source>
</evidence>
<feature type="compositionally biased region" description="Pro residues" evidence="8">
    <location>
        <begin position="1"/>
        <end position="11"/>
    </location>
</feature>
<evidence type="ECO:0000256" key="7">
    <source>
        <dbReference type="ARBA" id="ARBA00023136"/>
    </source>
</evidence>
<dbReference type="GO" id="GO:0000155">
    <property type="term" value="F:phosphorelay sensor kinase activity"/>
    <property type="evidence" value="ECO:0007669"/>
    <property type="project" value="InterPro"/>
</dbReference>
<feature type="region of interest" description="Disordered" evidence="8">
    <location>
        <begin position="1"/>
        <end position="35"/>
    </location>
</feature>
<evidence type="ECO:0000256" key="3">
    <source>
        <dbReference type="ARBA" id="ARBA00022553"/>
    </source>
</evidence>